<keyword evidence="3" id="KW-0547">Nucleotide-binding</keyword>
<keyword evidence="4 10" id="KW-0067">ATP-binding</keyword>
<dbReference type="InterPro" id="IPR036640">
    <property type="entry name" value="ABC1_TM_sf"/>
</dbReference>
<feature type="domain" description="ABC transporter" evidence="8">
    <location>
        <begin position="416"/>
        <end position="650"/>
    </location>
</feature>
<proteinExistence type="predicted"/>
<dbReference type="SMART" id="SM00382">
    <property type="entry name" value="AAA"/>
    <property type="match status" value="1"/>
</dbReference>
<dbReference type="Gene3D" id="3.40.50.300">
    <property type="entry name" value="P-loop containing nucleotide triphosphate hydrolases"/>
    <property type="match status" value="1"/>
</dbReference>
<dbReference type="Pfam" id="PF00664">
    <property type="entry name" value="ABC_membrane"/>
    <property type="match status" value="1"/>
</dbReference>
<sequence length="688" mass="74543">MTAQTPLSAEEQLEIELGEQARINADDWSGAVAPGKAKNFGQSFGRLIGLLKPHAFAFVFVSILGALGVVLTVMAPKVLGEATNLIFAGVIGKQIPPGTTTEQAVEGLRASGQEDLANIVANAGVVPGEGVDFVRLSQVIMLVLALYIAASMLTWLQGYVINVIMVKTMWRLRESVEAKINRLPLSYFDKVQRGELISRVTNDIDNITQAMQQSLSTVVTSVLTVVGVLIMMFSISWQLALVALVSLPLMAVIFGIIGPKSQKAFGIQWRKVGRLNARVEESFSGHALVKVFGREHDSREKFKAENHELYEASFKAQFLSGIIMPGMMFIGNLTYVGIAVLGGLMVASGQLRLGDVQAFIQYSQQFTQPLSELGGMAAVVQSGTASAERVFELLDQDEQDPDAVDAPAPVDGSGTIVFDHVSFSYNPEHPLITDLSFRVEPGQTVAIVGPTGAGKTTLVNLIMRFYELDGGRIMLDGQNIADLTRRDVRARTGMVLQDPWLFAGSIRENIRYGRQTATDDEVLAAARATYVDRFVHSLPEGYDTVLDEDASNVSAGEKQLITIARAFVAQPSVLILDEATSSVDTRTELLLQHAMAALRQGRTSFVIAHRLSTIRDADLILVMEHGDIVEKGNHDELIAAKGAYYRLYNSQFEQAATDLDAEEALADGTVISSADAENPLEAAVEGEL</sequence>
<dbReference type="PANTHER" id="PTHR43394:SF1">
    <property type="entry name" value="ATP-BINDING CASSETTE SUB-FAMILY B MEMBER 10, MITOCHONDRIAL"/>
    <property type="match status" value="1"/>
</dbReference>
<keyword evidence="5 7" id="KW-1133">Transmembrane helix</keyword>
<dbReference type="InterPro" id="IPR027417">
    <property type="entry name" value="P-loop_NTPase"/>
</dbReference>
<organism evidence="10 11">
    <name type="scientific">Agromyces neolithicus</name>
    <dbReference type="NCBI Taxonomy" id="269420"/>
    <lineage>
        <taxon>Bacteria</taxon>
        <taxon>Bacillati</taxon>
        <taxon>Actinomycetota</taxon>
        <taxon>Actinomycetes</taxon>
        <taxon>Micrococcales</taxon>
        <taxon>Microbacteriaceae</taxon>
        <taxon>Agromyces</taxon>
    </lineage>
</organism>
<dbReference type="Gene3D" id="1.20.1560.10">
    <property type="entry name" value="ABC transporter type 1, transmembrane domain"/>
    <property type="match status" value="1"/>
</dbReference>
<dbReference type="InterPro" id="IPR011527">
    <property type="entry name" value="ABC1_TM_dom"/>
</dbReference>
<dbReference type="CDD" id="cd03254">
    <property type="entry name" value="ABCC_Glucan_exporter_like"/>
    <property type="match status" value="1"/>
</dbReference>
<dbReference type="EMBL" id="BAAANJ010000009">
    <property type="protein sequence ID" value="GAA1814847.1"/>
    <property type="molecule type" value="Genomic_DNA"/>
</dbReference>
<feature type="transmembrane region" description="Helical" evidence="7">
    <location>
        <begin position="322"/>
        <end position="347"/>
    </location>
</feature>
<evidence type="ECO:0000313" key="10">
    <source>
        <dbReference type="EMBL" id="GAA1814847.1"/>
    </source>
</evidence>
<feature type="domain" description="ABC transmembrane type-1" evidence="9">
    <location>
        <begin position="59"/>
        <end position="382"/>
    </location>
</feature>
<evidence type="ECO:0000256" key="6">
    <source>
        <dbReference type="ARBA" id="ARBA00023136"/>
    </source>
</evidence>
<evidence type="ECO:0000256" key="1">
    <source>
        <dbReference type="ARBA" id="ARBA00004651"/>
    </source>
</evidence>
<dbReference type="InterPro" id="IPR003593">
    <property type="entry name" value="AAA+_ATPase"/>
</dbReference>
<dbReference type="InterPro" id="IPR003439">
    <property type="entry name" value="ABC_transporter-like_ATP-bd"/>
</dbReference>
<dbReference type="GO" id="GO:0005524">
    <property type="term" value="F:ATP binding"/>
    <property type="evidence" value="ECO:0007669"/>
    <property type="project" value="UniProtKB-KW"/>
</dbReference>
<name>A0ABN2M8J0_9MICO</name>
<evidence type="ECO:0000259" key="8">
    <source>
        <dbReference type="PROSITE" id="PS50893"/>
    </source>
</evidence>
<evidence type="ECO:0000256" key="4">
    <source>
        <dbReference type="ARBA" id="ARBA00022840"/>
    </source>
</evidence>
<feature type="transmembrane region" description="Helical" evidence="7">
    <location>
        <begin position="139"/>
        <end position="165"/>
    </location>
</feature>
<protein>
    <submittedName>
        <fullName evidence="10">ABC transporter ATP-binding protein</fullName>
    </submittedName>
</protein>
<gene>
    <name evidence="10" type="ORF">GCM10009749_25540</name>
</gene>
<evidence type="ECO:0000313" key="11">
    <source>
        <dbReference type="Proteomes" id="UP001500002"/>
    </source>
</evidence>
<evidence type="ECO:0000256" key="2">
    <source>
        <dbReference type="ARBA" id="ARBA00022692"/>
    </source>
</evidence>
<comment type="caution">
    <text evidence="10">The sequence shown here is derived from an EMBL/GenBank/DDBJ whole genome shotgun (WGS) entry which is preliminary data.</text>
</comment>
<dbReference type="InterPro" id="IPR017871">
    <property type="entry name" value="ABC_transporter-like_CS"/>
</dbReference>
<evidence type="ECO:0000256" key="7">
    <source>
        <dbReference type="SAM" id="Phobius"/>
    </source>
</evidence>
<keyword evidence="2 7" id="KW-0812">Transmembrane</keyword>
<dbReference type="PANTHER" id="PTHR43394">
    <property type="entry name" value="ATP-DEPENDENT PERMEASE MDL1, MITOCHONDRIAL"/>
    <property type="match status" value="1"/>
</dbReference>
<comment type="subcellular location">
    <subcellularLocation>
        <location evidence="1">Cell membrane</location>
        <topology evidence="1">Multi-pass membrane protein</topology>
    </subcellularLocation>
</comment>
<feature type="transmembrane region" description="Helical" evidence="7">
    <location>
        <begin position="55"/>
        <end position="75"/>
    </location>
</feature>
<reference evidence="10 11" key="1">
    <citation type="journal article" date="2019" name="Int. J. Syst. Evol. Microbiol.">
        <title>The Global Catalogue of Microorganisms (GCM) 10K type strain sequencing project: providing services to taxonomists for standard genome sequencing and annotation.</title>
        <authorList>
            <consortium name="The Broad Institute Genomics Platform"/>
            <consortium name="The Broad Institute Genome Sequencing Center for Infectious Disease"/>
            <person name="Wu L."/>
            <person name="Ma J."/>
        </authorList>
    </citation>
    <scope>NUCLEOTIDE SEQUENCE [LARGE SCALE GENOMIC DNA]</scope>
    <source>
        <strain evidence="10 11">JCM 14322</strain>
    </source>
</reference>
<evidence type="ECO:0000256" key="5">
    <source>
        <dbReference type="ARBA" id="ARBA00022989"/>
    </source>
</evidence>
<evidence type="ECO:0000259" key="9">
    <source>
        <dbReference type="PROSITE" id="PS50929"/>
    </source>
</evidence>
<accession>A0ABN2M8J0</accession>
<feature type="transmembrane region" description="Helical" evidence="7">
    <location>
        <begin position="215"/>
        <end position="233"/>
    </location>
</feature>
<dbReference type="Proteomes" id="UP001500002">
    <property type="component" value="Unassembled WGS sequence"/>
</dbReference>
<dbReference type="SUPFAM" id="SSF90123">
    <property type="entry name" value="ABC transporter transmembrane region"/>
    <property type="match status" value="1"/>
</dbReference>
<dbReference type="CDD" id="cd18547">
    <property type="entry name" value="ABC_6TM_Tm288_like"/>
    <property type="match status" value="1"/>
</dbReference>
<dbReference type="RefSeq" id="WP_344296693.1">
    <property type="nucleotide sequence ID" value="NZ_BAAANJ010000009.1"/>
</dbReference>
<dbReference type="SUPFAM" id="SSF52540">
    <property type="entry name" value="P-loop containing nucleoside triphosphate hydrolases"/>
    <property type="match status" value="1"/>
</dbReference>
<dbReference type="Pfam" id="PF00005">
    <property type="entry name" value="ABC_tran"/>
    <property type="match status" value="1"/>
</dbReference>
<dbReference type="PROSITE" id="PS50893">
    <property type="entry name" value="ABC_TRANSPORTER_2"/>
    <property type="match status" value="1"/>
</dbReference>
<evidence type="ECO:0000256" key="3">
    <source>
        <dbReference type="ARBA" id="ARBA00022741"/>
    </source>
</evidence>
<dbReference type="PROSITE" id="PS00211">
    <property type="entry name" value="ABC_TRANSPORTER_1"/>
    <property type="match status" value="1"/>
</dbReference>
<keyword evidence="11" id="KW-1185">Reference proteome</keyword>
<keyword evidence="6 7" id="KW-0472">Membrane</keyword>
<dbReference type="PROSITE" id="PS50929">
    <property type="entry name" value="ABC_TM1F"/>
    <property type="match status" value="1"/>
</dbReference>
<feature type="transmembrane region" description="Helical" evidence="7">
    <location>
        <begin position="239"/>
        <end position="258"/>
    </location>
</feature>
<dbReference type="InterPro" id="IPR039421">
    <property type="entry name" value="Type_1_exporter"/>
</dbReference>